<dbReference type="SUPFAM" id="SSF69255">
    <property type="entry name" value="gp5 N-terminal domain-like"/>
    <property type="match status" value="1"/>
</dbReference>
<dbReference type="PATRIC" id="fig|84531.7.peg.1774"/>
<dbReference type="InterPro" id="IPR006531">
    <property type="entry name" value="Gp5/Vgr_OB"/>
</dbReference>
<feature type="domain" description="Gp5/Type VI secretion system Vgr protein OB-fold" evidence="1">
    <location>
        <begin position="15"/>
        <end position="91"/>
    </location>
</feature>
<dbReference type="RefSeq" id="WP_031372328.1">
    <property type="nucleotide sequence ID" value="NZ_CP011129.1"/>
</dbReference>
<sequence>MSDGSSGVRLYPGIYRGTVAMNTDPEFRGRLLLTAVDVAGFVPTTWAEPCTPLSGPPGPGMGVYAVPPVGAGVWLMFEHGDVNKPVWLGCRFDTSADPPAMAKLGNPADPNIVIQSLLQNMLMVSDMPPTPITGGIVLKSTTGAMLVVNDSGIYIDNGKGASIYLVGPTITFNKVAMAIT</sequence>
<organism evidence="2 3">
    <name type="scientific">Lysobacter antibioticus</name>
    <dbReference type="NCBI Taxonomy" id="84531"/>
    <lineage>
        <taxon>Bacteria</taxon>
        <taxon>Pseudomonadati</taxon>
        <taxon>Pseudomonadota</taxon>
        <taxon>Gammaproteobacteria</taxon>
        <taxon>Lysobacterales</taxon>
        <taxon>Lysobacteraceae</taxon>
        <taxon>Lysobacter</taxon>
    </lineage>
</organism>
<dbReference type="InterPro" id="IPR037026">
    <property type="entry name" value="Vgr_OB-fold_dom_sf"/>
</dbReference>
<reference evidence="2 3" key="1">
    <citation type="journal article" date="2015" name="BMC Genomics">
        <title>Comparative genomics and metabolic profiling of the genus Lysobacter.</title>
        <authorList>
            <person name="de Bruijn I."/>
            <person name="Cheng X."/>
            <person name="de Jager V."/>
            <person name="Exposito R.G."/>
            <person name="Watrous J."/>
            <person name="Patel N."/>
            <person name="Postma J."/>
            <person name="Dorrestein P.C."/>
            <person name="Kobayashi D."/>
            <person name="Raaijmakers J.M."/>
        </authorList>
    </citation>
    <scope>NUCLEOTIDE SEQUENCE [LARGE SCALE GENOMIC DNA]</scope>
    <source>
        <strain evidence="2 3">76</strain>
    </source>
</reference>
<gene>
    <name evidence="2" type="ORF">LA76x_2824</name>
</gene>
<dbReference type="Gene3D" id="2.40.50.230">
    <property type="entry name" value="Gp5 N-terminal domain"/>
    <property type="match status" value="1"/>
</dbReference>
<dbReference type="Pfam" id="PF04717">
    <property type="entry name" value="Phage_base_V"/>
    <property type="match status" value="1"/>
</dbReference>
<dbReference type="Proteomes" id="UP000060787">
    <property type="component" value="Chromosome"/>
</dbReference>
<dbReference type="KEGG" id="lab:LA76x_2824"/>
<evidence type="ECO:0000259" key="1">
    <source>
        <dbReference type="Pfam" id="PF04717"/>
    </source>
</evidence>
<dbReference type="EMBL" id="CP011129">
    <property type="protein sequence ID" value="ALN80954.1"/>
    <property type="molecule type" value="Genomic_DNA"/>
</dbReference>
<evidence type="ECO:0000313" key="2">
    <source>
        <dbReference type="EMBL" id="ALN80954.1"/>
    </source>
</evidence>
<accession>A0A0S2DVC7</accession>
<keyword evidence="3" id="KW-1185">Reference proteome</keyword>
<proteinExistence type="predicted"/>
<protein>
    <submittedName>
        <fullName evidence="2">Phage-related baseplate assembly family protein</fullName>
    </submittedName>
</protein>
<dbReference type="KEGG" id="laq:GLA29479_1802"/>
<dbReference type="eggNOG" id="COG3501">
    <property type="taxonomic scope" value="Bacteria"/>
</dbReference>
<name>A0A0S2DVC7_LYSAN</name>
<dbReference type="STRING" id="84531.LA76x_2824"/>
<dbReference type="AlphaFoldDB" id="A0A0S2DVC7"/>
<dbReference type="OrthoDB" id="9762420at2"/>
<evidence type="ECO:0000313" key="3">
    <source>
        <dbReference type="Proteomes" id="UP000060787"/>
    </source>
</evidence>